<keyword evidence="10" id="KW-1185">Reference proteome</keyword>
<feature type="signal peptide" evidence="6">
    <location>
        <begin position="1"/>
        <end position="28"/>
    </location>
</feature>
<keyword evidence="5" id="KW-0998">Cell outer membrane</keyword>
<dbReference type="Pfam" id="PF14322">
    <property type="entry name" value="SusD-like_3"/>
    <property type="match status" value="1"/>
</dbReference>
<dbReference type="Pfam" id="PF07980">
    <property type="entry name" value="SusD_RagB"/>
    <property type="match status" value="1"/>
</dbReference>
<dbReference type="InterPro" id="IPR011990">
    <property type="entry name" value="TPR-like_helical_dom_sf"/>
</dbReference>
<dbReference type="SUPFAM" id="SSF48452">
    <property type="entry name" value="TPR-like"/>
    <property type="match status" value="1"/>
</dbReference>
<dbReference type="InterPro" id="IPR033985">
    <property type="entry name" value="SusD-like_N"/>
</dbReference>
<dbReference type="Gene3D" id="1.25.40.390">
    <property type="match status" value="1"/>
</dbReference>
<feature type="domain" description="SusD-like N-terminal" evidence="8">
    <location>
        <begin position="41"/>
        <end position="220"/>
    </location>
</feature>
<reference evidence="9 10" key="1">
    <citation type="submission" date="2018-07" db="EMBL/GenBank/DDBJ databases">
        <title>A draft genome of a endophytic bacteria, a new species of Pedobacter.</title>
        <authorList>
            <person name="Zhang Z.D."/>
            <person name="Chen Z.J."/>
        </authorList>
    </citation>
    <scope>NUCLEOTIDE SEQUENCE [LARGE SCALE GENOMIC DNA]</scope>
    <source>
        <strain evidence="9 10">RS10</strain>
    </source>
</reference>
<comment type="similarity">
    <text evidence="2">Belongs to the SusD family.</text>
</comment>
<evidence type="ECO:0000256" key="3">
    <source>
        <dbReference type="ARBA" id="ARBA00022729"/>
    </source>
</evidence>
<comment type="subcellular location">
    <subcellularLocation>
        <location evidence="1">Cell outer membrane</location>
    </subcellularLocation>
</comment>
<dbReference type="GO" id="GO:0009279">
    <property type="term" value="C:cell outer membrane"/>
    <property type="evidence" value="ECO:0007669"/>
    <property type="project" value="UniProtKB-SubCell"/>
</dbReference>
<feature type="chain" id="PRO_5016899958" evidence="6">
    <location>
        <begin position="29"/>
        <end position="629"/>
    </location>
</feature>
<protein>
    <submittedName>
        <fullName evidence="9">RagB/SusD family nutrient uptake outer membrane protein</fullName>
    </submittedName>
</protein>
<evidence type="ECO:0000256" key="4">
    <source>
        <dbReference type="ARBA" id="ARBA00023136"/>
    </source>
</evidence>
<dbReference type="AlphaFoldDB" id="A0A366L7P5"/>
<dbReference type="EMBL" id="QNQU01000004">
    <property type="protein sequence ID" value="RBQ09897.1"/>
    <property type="molecule type" value="Genomic_DNA"/>
</dbReference>
<name>A0A366L7P5_9SPHI</name>
<proteinExistence type="inferred from homology"/>
<evidence type="ECO:0000259" key="8">
    <source>
        <dbReference type="Pfam" id="PF14322"/>
    </source>
</evidence>
<keyword evidence="3 6" id="KW-0732">Signal</keyword>
<keyword evidence="4" id="KW-0472">Membrane</keyword>
<feature type="domain" description="RagB/SusD" evidence="7">
    <location>
        <begin position="427"/>
        <end position="615"/>
    </location>
</feature>
<dbReference type="InterPro" id="IPR012944">
    <property type="entry name" value="SusD_RagB_dom"/>
</dbReference>
<evidence type="ECO:0000313" key="9">
    <source>
        <dbReference type="EMBL" id="RBQ09897.1"/>
    </source>
</evidence>
<evidence type="ECO:0000256" key="1">
    <source>
        <dbReference type="ARBA" id="ARBA00004442"/>
    </source>
</evidence>
<evidence type="ECO:0000259" key="7">
    <source>
        <dbReference type="Pfam" id="PF07980"/>
    </source>
</evidence>
<dbReference type="OrthoDB" id="5694214at2"/>
<dbReference type="Proteomes" id="UP000252081">
    <property type="component" value="Unassembled WGS sequence"/>
</dbReference>
<evidence type="ECO:0000256" key="5">
    <source>
        <dbReference type="ARBA" id="ARBA00023237"/>
    </source>
</evidence>
<comment type="caution">
    <text evidence="9">The sequence shown here is derived from an EMBL/GenBank/DDBJ whole genome shotgun (WGS) entry which is preliminary data.</text>
</comment>
<evidence type="ECO:0000256" key="6">
    <source>
        <dbReference type="SAM" id="SignalP"/>
    </source>
</evidence>
<organism evidence="9 10">
    <name type="scientific">Pedobacter miscanthi</name>
    <dbReference type="NCBI Taxonomy" id="2259170"/>
    <lineage>
        <taxon>Bacteria</taxon>
        <taxon>Pseudomonadati</taxon>
        <taxon>Bacteroidota</taxon>
        <taxon>Sphingobacteriia</taxon>
        <taxon>Sphingobacteriales</taxon>
        <taxon>Sphingobacteriaceae</taxon>
        <taxon>Pedobacter</taxon>
    </lineage>
</organism>
<sequence>MTKMNITYKKIILFVALAVLLSANGCKKAELDSELLSKLEPQTALTSVAAMKAAIAGIGANVRKEFTGDMAPIVTESIFSEVAVDGTTDKSTQAQDMDTRVTPDANLDNPDFNRIGFYWTEGFRGVRMANTVITYIDNVTFKDEAEKNAILGAAYFYRAYYYYRLVHQFGDVPLNLKDITAPKLDYYSTRRDVILKKMQEDLLFAEKWLKDNVDRGDVTKGACSHLLTKVNLALGDFDAAITSANNVINSGTYSLMRNRFGSTAGDATKNVIWDLHRMDNKAIATNREALFLTIDRETLQGATDLGSQVMRNCVPAWHFANLKTPSGATQAIVDGVNVEIPLTLMYGRGIGRYRGTAYSTKNIWTDNTDYRHAPGMWMNMTDLVYNNPALKTSTNATEKALYGKPLVDMTPANVNNMFLNKGLDTIRHFFGWPHYKTFINSTNALAVDKYWTPPRGTNTDWYIFRLAETYLLRAEAYYWKGNLALAMADINQVRSRANAALLTDASAINIGTILDERARELYYEEPRKTELTRIAYIFAITGKPAYNGKTYNLASFSDNNFFYDRIIEKNDFYRNKVPTVMGVNFKISPYHVLWPVPAAAQRFNTEGRINQNKGYSGYESNVPALDKIP</sequence>
<evidence type="ECO:0000313" key="10">
    <source>
        <dbReference type="Proteomes" id="UP000252081"/>
    </source>
</evidence>
<evidence type="ECO:0000256" key="2">
    <source>
        <dbReference type="ARBA" id="ARBA00006275"/>
    </source>
</evidence>
<accession>A0A366L7P5</accession>
<gene>
    <name evidence="9" type="ORF">DRW42_05485</name>
</gene>